<organism evidence="2 3">
    <name type="scientific">Erwinia piriflorinigrans CFBP 5888</name>
    <dbReference type="NCBI Taxonomy" id="1161919"/>
    <lineage>
        <taxon>Bacteria</taxon>
        <taxon>Pseudomonadati</taxon>
        <taxon>Pseudomonadota</taxon>
        <taxon>Gammaproteobacteria</taxon>
        <taxon>Enterobacterales</taxon>
        <taxon>Erwiniaceae</taxon>
        <taxon>Erwinia</taxon>
    </lineage>
</organism>
<dbReference type="NCBIfam" id="TIGR04020">
    <property type="entry name" value="seco_metab_LLM"/>
    <property type="match status" value="1"/>
</dbReference>
<name>V5ZCQ1_9GAMM</name>
<dbReference type="GO" id="GO:0005829">
    <property type="term" value="C:cytosol"/>
    <property type="evidence" value="ECO:0007669"/>
    <property type="project" value="TreeGrafter"/>
</dbReference>
<dbReference type="EC" id="5.1.1.13" evidence="2"/>
<keyword evidence="3" id="KW-1185">Reference proteome</keyword>
<comment type="caution">
    <text evidence="2">The sequence shown here is derived from an EMBL/GenBank/DDBJ whole genome shotgun (WGS) entry which is preliminary data.</text>
</comment>
<dbReference type="InterPro" id="IPR050766">
    <property type="entry name" value="Bact_Lucif_Oxidored"/>
</dbReference>
<accession>V5ZCQ1</accession>
<evidence type="ECO:0000259" key="1">
    <source>
        <dbReference type="Pfam" id="PF00296"/>
    </source>
</evidence>
<dbReference type="InterPro" id="IPR036661">
    <property type="entry name" value="Luciferase-like_sf"/>
</dbReference>
<keyword evidence="2" id="KW-0503">Monooxygenase</keyword>
<dbReference type="AlphaFoldDB" id="V5ZCQ1"/>
<evidence type="ECO:0000313" key="3">
    <source>
        <dbReference type="Proteomes" id="UP000018217"/>
    </source>
</evidence>
<protein>
    <submittedName>
        <fullName evidence="2">Luciferase-like monooxygenase</fullName>
        <ecNumber evidence="2">5.1.1.13</ecNumber>
    </submittedName>
</protein>
<dbReference type="Proteomes" id="UP000018217">
    <property type="component" value="Unassembled WGS sequence"/>
</dbReference>
<dbReference type="STRING" id="1161919.EPIR_3790"/>
<proteinExistence type="predicted"/>
<reference evidence="2 3" key="1">
    <citation type="journal article" date="2013" name="Syst. Appl. Microbiol.">
        <title>Phylogenetic position and virulence apparatus of the pear flower necrosis pathogen Erwinia piriflorinigrans CFBP 5888T as assessed by comparative genomics.</title>
        <authorList>
            <person name="Smits T.H."/>
            <person name="Rezzonico F."/>
            <person name="Lopez M.M."/>
            <person name="Blom J."/>
            <person name="Goesmann A."/>
            <person name="Frey J.E."/>
            <person name="Duffy B."/>
        </authorList>
    </citation>
    <scope>NUCLEOTIDE SEQUENCE [LARGE SCALE GENOMIC DNA]</scope>
    <source>
        <strain evidence="3">CFBP5888</strain>
    </source>
</reference>
<dbReference type="PANTHER" id="PTHR30137">
    <property type="entry name" value="LUCIFERASE-LIKE MONOOXYGENASE"/>
    <property type="match status" value="1"/>
</dbReference>
<dbReference type="EMBL" id="CAHS01000023">
    <property type="protein sequence ID" value="CCG89153.1"/>
    <property type="molecule type" value="Genomic_DNA"/>
</dbReference>
<dbReference type="GO" id="GO:0047689">
    <property type="term" value="F:aspartate racemase activity"/>
    <property type="evidence" value="ECO:0007669"/>
    <property type="project" value="UniProtKB-EC"/>
</dbReference>
<dbReference type="InterPro" id="IPR011251">
    <property type="entry name" value="Luciferase-like_dom"/>
</dbReference>
<dbReference type="SUPFAM" id="SSF51679">
    <property type="entry name" value="Bacterial luciferase-like"/>
    <property type="match status" value="1"/>
</dbReference>
<keyword evidence="2" id="KW-0560">Oxidoreductase</keyword>
<gene>
    <name evidence="2" type="ORF">EPIR_3790</name>
</gene>
<dbReference type="PANTHER" id="PTHR30137:SF6">
    <property type="entry name" value="LUCIFERASE-LIKE MONOOXYGENASE"/>
    <property type="match status" value="1"/>
</dbReference>
<dbReference type="RefSeq" id="WP_023656879.1">
    <property type="nucleotide sequence ID" value="NZ_CAHS01000023.1"/>
</dbReference>
<dbReference type="Gene3D" id="3.20.20.30">
    <property type="entry name" value="Luciferase-like domain"/>
    <property type="match status" value="1"/>
</dbReference>
<evidence type="ECO:0000313" key="2">
    <source>
        <dbReference type="EMBL" id="CCG89153.1"/>
    </source>
</evidence>
<sequence>MNEFIKEKLAALTPAQREQLRLRSQRRQQQTQPETVGNMDFSLFFFSASDEENRDNKYEQLFRCAEFGDRQGFKAIWIPERHFTPFGGLYPNPSVLAAALAVRTEKLELRAGSVVVPLHNPLRIVEEWSVVDNLSGGRVALALASGWHRSDFAMRPEAWPDRRQRVADGMEQMQRLWRGEAVSVPGVDGESIEVRTWPRPIQPELRYWLTCSSPEGWIKAGELGCHVLCMMGNSLSLLEENIDNYRQARQRSGHDAQSGIVTVMIHTYLDNDIARAKERVREPMLHYLEGYIRQYDTLVDADTRQSVHANKQQFLEFAFERYFEQAALFGPVDKCRRLIHSLNAMGVGEIACLIDFGLPTDVTLASLTLLSELIPATPASQR</sequence>
<dbReference type="GO" id="GO:0016705">
    <property type="term" value="F:oxidoreductase activity, acting on paired donors, with incorporation or reduction of molecular oxygen"/>
    <property type="evidence" value="ECO:0007669"/>
    <property type="project" value="InterPro"/>
</dbReference>
<dbReference type="OrthoDB" id="7903015at2"/>
<feature type="domain" description="Luciferase-like" evidence="1">
    <location>
        <begin position="39"/>
        <end position="347"/>
    </location>
</feature>
<dbReference type="Pfam" id="PF00296">
    <property type="entry name" value="Bac_luciferase"/>
    <property type="match status" value="1"/>
</dbReference>
<keyword evidence="2" id="KW-0413">Isomerase</keyword>
<dbReference type="InterPro" id="IPR024011">
    <property type="entry name" value="Biosynth_lucif-like_mOase_dom"/>
</dbReference>
<dbReference type="GO" id="GO:0004497">
    <property type="term" value="F:monooxygenase activity"/>
    <property type="evidence" value="ECO:0007669"/>
    <property type="project" value="UniProtKB-KW"/>
</dbReference>